<dbReference type="InterPro" id="IPR003593">
    <property type="entry name" value="AAA+_ATPase"/>
</dbReference>
<evidence type="ECO:0000256" key="7">
    <source>
        <dbReference type="ARBA" id="ARBA00022967"/>
    </source>
</evidence>
<keyword evidence="6 10" id="KW-0067">ATP-binding</keyword>
<dbReference type="PROSITE" id="PS50893">
    <property type="entry name" value="ABC_TRANSPORTER_2"/>
    <property type="match status" value="1"/>
</dbReference>
<reference evidence="10" key="1">
    <citation type="journal article" date="2020" name="mSystems">
        <title>Genome- and Community-Level Interaction Insights into Carbon Utilization and Element Cycling Functions of Hydrothermarchaeota in Hydrothermal Sediment.</title>
        <authorList>
            <person name="Zhou Z."/>
            <person name="Liu Y."/>
            <person name="Xu W."/>
            <person name="Pan J."/>
            <person name="Luo Z.H."/>
            <person name="Li M."/>
        </authorList>
    </citation>
    <scope>NUCLEOTIDE SEQUENCE [LARGE SCALE GENOMIC DNA]</scope>
    <source>
        <strain evidence="10">SpSt-81</strain>
    </source>
</reference>
<dbReference type="InterPro" id="IPR050095">
    <property type="entry name" value="ECF_ABC_transporter_ATP-bd"/>
</dbReference>
<proteinExistence type="inferred from homology"/>
<dbReference type="AlphaFoldDB" id="A0A7C3MJZ4"/>
<comment type="similarity">
    <text evidence="2">Belongs to the ABC transporter superfamily.</text>
</comment>
<keyword evidence="5" id="KW-0547">Nucleotide-binding</keyword>
<dbReference type="InterPro" id="IPR015856">
    <property type="entry name" value="ABC_transpr_CbiO/EcfA_su"/>
</dbReference>
<dbReference type="PANTHER" id="PTHR43553:SF27">
    <property type="entry name" value="ENERGY-COUPLING FACTOR TRANSPORTER ATP-BINDING PROTEIN ECFA2"/>
    <property type="match status" value="1"/>
</dbReference>
<comment type="caution">
    <text evidence="10">The sequence shown here is derived from an EMBL/GenBank/DDBJ whole genome shotgun (WGS) entry which is preliminary data.</text>
</comment>
<dbReference type="Gene3D" id="3.40.50.300">
    <property type="entry name" value="P-loop containing nucleotide triphosphate hydrolases"/>
    <property type="match status" value="1"/>
</dbReference>
<dbReference type="GO" id="GO:0042626">
    <property type="term" value="F:ATPase-coupled transmembrane transporter activity"/>
    <property type="evidence" value="ECO:0007669"/>
    <property type="project" value="TreeGrafter"/>
</dbReference>
<evidence type="ECO:0000256" key="2">
    <source>
        <dbReference type="ARBA" id="ARBA00005417"/>
    </source>
</evidence>
<dbReference type="Pfam" id="PF00005">
    <property type="entry name" value="ABC_tran"/>
    <property type="match status" value="1"/>
</dbReference>
<dbReference type="PANTHER" id="PTHR43553">
    <property type="entry name" value="HEAVY METAL TRANSPORTER"/>
    <property type="match status" value="1"/>
</dbReference>
<gene>
    <name evidence="10" type="ORF">ENW00_08860</name>
</gene>
<keyword evidence="4" id="KW-1003">Cell membrane</keyword>
<dbReference type="CDD" id="cd03225">
    <property type="entry name" value="ABC_cobalt_CbiO_domain1"/>
    <property type="match status" value="1"/>
</dbReference>
<dbReference type="SUPFAM" id="SSF52540">
    <property type="entry name" value="P-loop containing nucleoside triphosphate hydrolases"/>
    <property type="match status" value="1"/>
</dbReference>
<dbReference type="InterPro" id="IPR027417">
    <property type="entry name" value="P-loop_NTPase"/>
</dbReference>
<accession>A0A7C3MJZ4</accession>
<evidence type="ECO:0000256" key="1">
    <source>
        <dbReference type="ARBA" id="ARBA00004202"/>
    </source>
</evidence>
<keyword evidence="3" id="KW-0813">Transport</keyword>
<protein>
    <submittedName>
        <fullName evidence="10">ABC transporter ATP-binding protein</fullName>
    </submittedName>
</protein>
<evidence type="ECO:0000256" key="5">
    <source>
        <dbReference type="ARBA" id="ARBA00022741"/>
    </source>
</evidence>
<evidence type="ECO:0000256" key="6">
    <source>
        <dbReference type="ARBA" id="ARBA00022840"/>
    </source>
</evidence>
<dbReference type="GO" id="GO:0043190">
    <property type="term" value="C:ATP-binding cassette (ABC) transporter complex"/>
    <property type="evidence" value="ECO:0007669"/>
    <property type="project" value="TreeGrafter"/>
</dbReference>
<dbReference type="GO" id="GO:0016887">
    <property type="term" value="F:ATP hydrolysis activity"/>
    <property type="evidence" value="ECO:0007669"/>
    <property type="project" value="InterPro"/>
</dbReference>
<sequence>MHGPIFKLENVSYYYTKEKKALNSISLEIKKQEKVAILGPNGAGKTTLLKVLDALLFPQEGKFYFCGEEVDEDRFEDPEFNYKFRKSVVLLFQNIDAQLFLPTVREELSFGLIQLGFQEAEIERKISQISDLFRISHLLERSPFQLSEGEKKKVALASLLIIDPEIILLDEPTNGLDPRSVREFIEIIEELQHNGKTVITATHDLNTAIKIADKFYVMGEEKNILRVGNYEDIFLDEDFLRFANLI</sequence>
<dbReference type="EMBL" id="DTIN01000039">
    <property type="protein sequence ID" value="HFX14234.1"/>
    <property type="molecule type" value="Genomic_DNA"/>
</dbReference>
<name>A0A7C3MJZ4_DICTH</name>
<keyword evidence="8" id="KW-0472">Membrane</keyword>
<evidence type="ECO:0000313" key="10">
    <source>
        <dbReference type="EMBL" id="HFX14234.1"/>
    </source>
</evidence>
<evidence type="ECO:0000259" key="9">
    <source>
        <dbReference type="PROSITE" id="PS50893"/>
    </source>
</evidence>
<feature type="domain" description="ABC transporter" evidence="9">
    <location>
        <begin position="6"/>
        <end position="246"/>
    </location>
</feature>
<keyword evidence="7" id="KW-1278">Translocase</keyword>
<dbReference type="FunFam" id="3.40.50.300:FF:000224">
    <property type="entry name" value="Energy-coupling factor transporter ATP-binding protein EcfA"/>
    <property type="match status" value="1"/>
</dbReference>
<comment type="subcellular location">
    <subcellularLocation>
        <location evidence="1">Cell membrane</location>
        <topology evidence="1">Peripheral membrane protein</topology>
    </subcellularLocation>
</comment>
<organism evidence="10">
    <name type="scientific">Dictyoglomus thermophilum</name>
    <dbReference type="NCBI Taxonomy" id="14"/>
    <lineage>
        <taxon>Bacteria</taxon>
        <taxon>Pseudomonadati</taxon>
        <taxon>Dictyoglomota</taxon>
        <taxon>Dictyoglomia</taxon>
        <taxon>Dictyoglomales</taxon>
        <taxon>Dictyoglomaceae</taxon>
        <taxon>Dictyoglomus</taxon>
    </lineage>
</organism>
<evidence type="ECO:0000256" key="8">
    <source>
        <dbReference type="ARBA" id="ARBA00023136"/>
    </source>
</evidence>
<dbReference type="SMART" id="SM00382">
    <property type="entry name" value="AAA"/>
    <property type="match status" value="1"/>
</dbReference>
<dbReference type="GO" id="GO:0005524">
    <property type="term" value="F:ATP binding"/>
    <property type="evidence" value="ECO:0007669"/>
    <property type="project" value="UniProtKB-KW"/>
</dbReference>
<dbReference type="InterPro" id="IPR003439">
    <property type="entry name" value="ABC_transporter-like_ATP-bd"/>
</dbReference>
<evidence type="ECO:0000256" key="4">
    <source>
        <dbReference type="ARBA" id="ARBA00022475"/>
    </source>
</evidence>
<evidence type="ECO:0000256" key="3">
    <source>
        <dbReference type="ARBA" id="ARBA00022448"/>
    </source>
</evidence>